<dbReference type="RefSeq" id="WP_119931851.1">
    <property type="nucleotide sequence ID" value="NZ_QZEY01000034.1"/>
</dbReference>
<accession>A0A3A4AHF8</accession>
<gene>
    <name evidence="1" type="ORF">D5H75_39970</name>
</gene>
<dbReference type="OrthoDB" id="359066at2"/>
<dbReference type="AlphaFoldDB" id="A0A3A4AHF8"/>
<sequence>MDNQEYRLLIGLAESVVALLREAVLSDPAARAGAAPLLNCAAHHLPMDGSRGRCSCRPAAGPTRLPESSARDLTGSVRALVTGMPAVFLAGDAAAVRITRALNCEHGYTLADSCPCCGDAP</sequence>
<keyword evidence="2" id="KW-1185">Reference proteome</keyword>
<dbReference type="Proteomes" id="UP000265768">
    <property type="component" value="Unassembled WGS sequence"/>
</dbReference>
<evidence type="ECO:0000313" key="1">
    <source>
        <dbReference type="EMBL" id="RJL19968.1"/>
    </source>
</evidence>
<reference evidence="1 2" key="1">
    <citation type="submission" date="2018-09" db="EMBL/GenBank/DDBJ databases">
        <title>YIM 75507 draft genome.</title>
        <authorList>
            <person name="Tang S."/>
            <person name="Feng Y."/>
        </authorList>
    </citation>
    <scope>NUCLEOTIDE SEQUENCE [LARGE SCALE GENOMIC DNA]</scope>
    <source>
        <strain evidence="1 2">YIM 75507</strain>
    </source>
</reference>
<evidence type="ECO:0000313" key="2">
    <source>
        <dbReference type="Proteomes" id="UP000265768"/>
    </source>
</evidence>
<organism evidence="1 2">
    <name type="scientific">Bailinhaonella thermotolerans</name>
    <dbReference type="NCBI Taxonomy" id="1070861"/>
    <lineage>
        <taxon>Bacteria</taxon>
        <taxon>Bacillati</taxon>
        <taxon>Actinomycetota</taxon>
        <taxon>Actinomycetes</taxon>
        <taxon>Streptosporangiales</taxon>
        <taxon>Streptosporangiaceae</taxon>
        <taxon>Bailinhaonella</taxon>
    </lineage>
</organism>
<proteinExistence type="predicted"/>
<name>A0A3A4AHF8_9ACTN</name>
<comment type="caution">
    <text evidence="1">The sequence shown here is derived from an EMBL/GenBank/DDBJ whole genome shotgun (WGS) entry which is preliminary data.</text>
</comment>
<protein>
    <submittedName>
        <fullName evidence="1">Uncharacterized protein</fullName>
    </submittedName>
</protein>
<dbReference type="EMBL" id="QZEY01000034">
    <property type="protein sequence ID" value="RJL19968.1"/>
    <property type="molecule type" value="Genomic_DNA"/>
</dbReference>